<comment type="subcellular location">
    <subcellularLocation>
        <location evidence="1">Cytoplasm</location>
    </subcellularLocation>
</comment>
<keyword evidence="8" id="KW-0804">Transcription</keyword>
<evidence type="ECO:0000256" key="8">
    <source>
        <dbReference type="ARBA" id="ARBA00023163"/>
    </source>
</evidence>
<protein>
    <recommendedName>
        <fullName evidence="3">HTH-type transcriptional regulator MetR</fullName>
    </recommendedName>
</protein>
<dbReference type="PRINTS" id="PR00039">
    <property type="entry name" value="HTHLYSR"/>
</dbReference>
<evidence type="ECO:0000256" key="6">
    <source>
        <dbReference type="ARBA" id="ARBA00023015"/>
    </source>
</evidence>
<evidence type="ECO:0000256" key="4">
    <source>
        <dbReference type="ARBA" id="ARBA00022490"/>
    </source>
</evidence>
<dbReference type="Proteomes" id="UP000254601">
    <property type="component" value="Unassembled WGS sequence"/>
</dbReference>
<dbReference type="FunFam" id="1.10.10.10:FF:000001">
    <property type="entry name" value="LysR family transcriptional regulator"/>
    <property type="match status" value="1"/>
</dbReference>
<dbReference type="InterPro" id="IPR037406">
    <property type="entry name" value="MetR_PBP2"/>
</dbReference>
<keyword evidence="7" id="KW-0238">DNA-binding</keyword>
<evidence type="ECO:0000256" key="3">
    <source>
        <dbReference type="ARBA" id="ARBA00019365"/>
    </source>
</evidence>
<keyword evidence="12" id="KW-1185">Reference proteome</keyword>
<dbReference type="OrthoDB" id="155872at2"/>
<dbReference type="GO" id="GO:0003700">
    <property type="term" value="F:DNA-binding transcription factor activity"/>
    <property type="evidence" value="ECO:0007669"/>
    <property type="project" value="InterPro"/>
</dbReference>
<evidence type="ECO:0000256" key="2">
    <source>
        <dbReference type="ARBA" id="ARBA00009437"/>
    </source>
</evidence>
<evidence type="ECO:0000313" key="12">
    <source>
        <dbReference type="Proteomes" id="UP000254601"/>
    </source>
</evidence>
<dbReference type="InterPro" id="IPR005119">
    <property type="entry name" value="LysR_subst-bd"/>
</dbReference>
<dbReference type="Pfam" id="PF00126">
    <property type="entry name" value="HTH_1"/>
    <property type="match status" value="1"/>
</dbReference>
<keyword evidence="5" id="KW-0028">Amino-acid biosynthesis</keyword>
<dbReference type="PROSITE" id="PS50931">
    <property type="entry name" value="HTH_LYSR"/>
    <property type="match status" value="1"/>
</dbReference>
<dbReference type="PANTHER" id="PTHR30346">
    <property type="entry name" value="TRANSCRIPTIONAL DUAL REGULATOR HCAR-RELATED"/>
    <property type="match status" value="1"/>
</dbReference>
<dbReference type="Gene3D" id="3.40.190.10">
    <property type="entry name" value="Periplasmic binding protein-like II"/>
    <property type="match status" value="1"/>
</dbReference>
<dbReference type="CDD" id="cd08441">
    <property type="entry name" value="PBP2_MetR"/>
    <property type="match status" value="1"/>
</dbReference>
<dbReference type="Gene3D" id="1.10.10.10">
    <property type="entry name" value="Winged helix-like DNA-binding domain superfamily/Winged helix DNA-binding domain"/>
    <property type="match status" value="1"/>
</dbReference>
<evidence type="ECO:0000313" key="11">
    <source>
        <dbReference type="EMBL" id="SUO97145.1"/>
    </source>
</evidence>
<dbReference type="EMBL" id="UHIC01000001">
    <property type="protein sequence ID" value="SUO97145.1"/>
    <property type="molecule type" value="Genomic_DNA"/>
</dbReference>
<proteinExistence type="inferred from homology"/>
<dbReference type="Pfam" id="PF03466">
    <property type="entry name" value="LysR_substrate"/>
    <property type="match status" value="1"/>
</dbReference>
<dbReference type="SUPFAM" id="SSF53850">
    <property type="entry name" value="Periplasmic binding protein-like II"/>
    <property type="match status" value="1"/>
</dbReference>
<dbReference type="AlphaFoldDB" id="A0A380MX39"/>
<dbReference type="InterPro" id="IPR036390">
    <property type="entry name" value="WH_DNA-bd_sf"/>
</dbReference>
<comment type="similarity">
    <text evidence="2">Belongs to the LysR transcriptional regulatory family.</text>
</comment>
<dbReference type="SUPFAM" id="SSF46785">
    <property type="entry name" value="Winged helix' DNA-binding domain"/>
    <property type="match status" value="1"/>
</dbReference>
<evidence type="ECO:0000256" key="5">
    <source>
        <dbReference type="ARBA" id="ARBA00022605"/>
    </source>
</evidence>
<dbReference type="GO" id="GO:0009086">
    <property type="term" value="P:methionine biosynthetic process"/>
    <property type="evidence" value="ECO:0007669"/>
    <property type="project" value="UniProtKB-KW"/>
</dbReference>
<organism evidence="11 12">
    <name type="scientific">Suttonella ornithocola</name>
    <dbReference type="NCBI Taxonomy" id="279832"/>
    <lineage>
        <taxon>Bacteria</taxon>
        <taxon>Pseudomonadati</taxon>
        <taxon>Pseudomonadota</taxon>
        <taxon>Gammaproteobacteria</taxon>
        <taxon>Cardiobacteriales</taxon>
        <taxon>Cardiobacteriaceae</taxon>
        <taxon>Suttonella</taxon>
    </lineage>
</organism>
<evidence type="ECO:0000256" key="9">
    <source>
        <dbReference type="ARBA" id="ARBA00023167"/>
    </source>
</evidence>
<reference evidence="11 12" key="1">
    <citation type="submission" date="2018-06" db="EMBL/GenBank/DDBJ databases">
        <authorList>
            <consortium name="Pathogen Informatics"/>
            <person name="Doyle S."/>
        </authorList>
    </citation>
    <scope>NUCLEOTIDE SEQUENCE [LARGE SCALE GENOMIC DNA]</scope>
    <source>
        <strain evidence="11 12">NCTC13337</strain>
    </source>
</reference>
<dbReference type="PANTHER" id="PTHR30346:SF28">
    <property type="entry name" value="HTH-TYPE TRANSCRIPTIONAL REGULATOR CYNR"/>
    <property type="match status" value="1"/>
</dbReference>
<evidence type="ECO:0000259" key="10">
    <source>
        <dbReference type="PROSITE" id="PS50931"/>
    </source>
</evidence>
<accession>A0A380MX39</accession>
<gene>
    <name evidence="11" type="primary">benM</name>
    <name evidence="11" type="ORF">NCTC13337_02200</name>
</gene>
<name>A0A380MX39_9GAMM</name>
<dbReference type="InterPro" id="IPR000847">
    <property type="entry name" value="LysR_HTH_N"/>
</dbReference>
<dbReference type="GO" id="GO:0005737">
    <property type="term" value="C:cytoplasm"/>
    <property type="evidence" value="ECO:0007669"/>
    <property type="project" value="UniProtKB-SubCell"/>
</dbReference>
<evidence type="ECO:0000256" key="7">
    <source>
        <dbReference type="ARBA" id="ARBA00023125"/>
    </source>
</evidence>
<evidence type="ECO:0000256" key="1">
    <source>
        <dbReference type="ARBA" id="ARBA00004496"/>
    </source>
</evidence>
<keyword evidence="9" id="KW-0486">Methionine biosynthesis</keyword>
<dbReference type="GO" id="GO:0003677">
    <property type="term" value="F:DNA binding"/>
    <property type="evidence" value="ECO:0007669"/>
    <property type="project" value="UniProtKB-KW"/>
</dbReference>
<dbReference type="InterPro" id="IPR036388">
    <property type="entry name" value="WH-like_DNA-bd_sf"/>
</dbReference>
<sequence>MLERHHLEIVKAVVETGTLTLAAQKLFLTQPALSHTIKRLEDNLGAAIWEKSGRKVRLTRAGEYLYQLSQRLLPQFEHAEDQLQRFSLGLQGDLRIGMECHPCYQWLIKNVRPYLEKWKNVDVDVRQQFQFKGIAALFAYEVDILITPDPVFSDGLIFTPVFPYELMLVMNTAHPLAQKQRIFPEDLQNQTLFTYPVPPERLDIFQQFLLPANYFVKHHKTAETTEILLAMVAASRGITALPAWLIAERADQFSLTMRPLGHQGIHKHIYIGMREVDQKIDYIKDFIEISSKQNDKK</sequence>
<dbReference type="GO" id="GO:0032993">
    <property type="term" value="C:protein-DNA complex"/>
    <property type="evidence" value="ECO:0007669"/>
    <property type="project" value="TreeGrafter"/>
</dbReference>
<feature type="domain" description="HTH lysR-type" evidence="10">
    <location>
        <begin position="1"/>
        <end position="59"/>
    </location>
</feature>
<dbReference type="RefSeq" id="WP_072577348.1">
    <property type="nucleotide sequence ID" value="NZ_LWHB01000160.1"/>
</dbReference>
<keyword evidence="6" id="KW-0805">Transcription regulation</keyword>
<keyword evidence="4" id="KW-0963">Cytoplasm</keyword>